<dbReference type="SUPFAM" id="SSF116726">
    <property type="entry name" value="TrkA C-terminal domain-like"/>
    <property type="match status" value="1"/>
</dbReference>
<dbReference type="PROSITE" id="PS51202">
    <property type="entry name" value="RCK_C"/>
    <property type="match status" value="1"/>
</dbReference>
<name>A0A9X4H0M6_9FIRM</name>
<dbReference type="GO" id="GO:0005886">
    <property type="term" value="C:plasma membrane"/>
    <property type="evidence" value="ECO:0007669"/>
    <property type="project" value="UniProtKB-SubCell"/>
</dbReference>
<keyword evidence="5" id="KW-0813">Transport</keyword>
<dbReference type="Pfam" id="PF02254">
    <property type="entry name" value="TrkA_N"/>
    <property type="match status" value="1"/>
</dbReference>
<organism evidence="5 6">
    <name type="scientific">Pelotomaculum isophthalicicum JI</name>
    <dbReference type="NCBI Taxonomy" id="947010"/>
    <lineage>
        <taxon>Bacteria</taxon>
        <taxon>Bacillati</taxon>
        <taxon>Bacillota</taxon>
        <taxon>Clostridia</taxon>
        <taxon>Eubacteriales</taxon>
        <taxon>Desulfotomaculaceae</taxon>
        <taxon>Pelotomaculum</taxon>
    </lineage>
</organism>
<dbReference type="GO" id="GO:0006813">
    <property type="term" value="P:potassium ion transport"/>
    <property type="evidence" value="ECO:0007669"/>
    <property type="project" value="InterPro"/>
</dbReference>
<keyword evidence="5" id="KW-0406">Ion transport</keyword>
<dbReference type="InterPro" id="IPR013099">
    <property type="entry name" value="K_chnl_dom"/>
</dbReference>
<dbReference type="AlphaFoldDB" id="A0A9X4H0M6"/>
<proteinExistence type="predicted"/>
<sequence>MILAVLVLTAIFLVGTIGYRTISNGESSWTDCAYMTLITLASVGYGEITVHSDTGGGRVFTMFMIVCGISVYLYFLSTITAFLVEGDLLKNFWRKKMDKVIQELNGHYILCGIGETGIHITREFIETKRKIVVVEKNSARLQEVGSELLEKLLWIEGDSTNDEVLIKAGIKRASGLMACVAEDKDNLLITLSARQLNENMRIISRCKDSKMIGKLIKSGADSVVSPNFIGGMRIASEMVRPAAVGFMDIMLRDKDQNLRVEEIDIPDNSRVIAKTIGEVDFLTLAGLYPVAIQTPESKWVYNPSPKLKLQSGMKIIIIGNAEQRQKIEAIV</sequence>
<evidence type="ECO:0000256" key="2">
    <source>
        <dbReference type="SAM" id="Phobius"/>
    </source>
</evidence>
<gene>
    <name evidence="5" type="ORF">L7E55_16630</name>
</gene>
<feature type="domain" description="RCK C-terminal" evidence="4">
    <location>
        <begin position="248"/>
        <end position="331"/>
    </location>
</feature>
<evidence type="ECO:0000313" key="6">
    <source>
        <dbReference type="Proteomes" id="UP001154312"/>
    </source>
</evidence>
<dbReference type="PROSITE" id="PS51201">
    <property type="entry name" value="RCK_N"/>
    <property type="match status" value="1"/>
</dbReference>
<protein>
    <submittedName>
        <fullName evidence="5">Potassium channel protein</fullName>
    </submittedName>
</protein>
<evidence type="ECO:0000256" key="1">
    <source>
        <dbReference type="ARBA" id="ARBA00004651"/>
    </source>
</evidence>
<dbReference type="Pfam" id="PF02080">
    <property type="entry name" value="TrkA_C"/>
    <property type="match status" value="1"/>
</dbReference>
<dbReference type="EMBL" id="JAKOAV010000053">
    <property type="protein sequence ID" value="MDF9409950.1"/>
    <property type="molecule type" value="Genomic_DNA"/>
</dbReference>
<dbReference type="Gene3D" id="1.10.287.70">
    <property type="match status" value="1"/>
</dbReference>
<dbReference type="InterPro" id="IPR003148">
    <property type="entry name" value="RCK_N"/>
</dbReference>
<dbReference type="PANTHER" id="PTHR43833">
    <property type="entry name" value="POTASSIUM CHANNEL PROTEIN 2-RELATED-RELATED"/>
    <property type="match status" value="1"/>
</dbReference>
<keyword evidence="2" id="KW-0472">Membrane</keyword>
<dbReference type="RefSeq" id="WP_277445479.1">
    <property type="nucleotide sequence ID" value="NZ_JAKOAV010000053.1"/>
</dbReference>
<dbReference type="InterPro" id="IPR036721">
    <property type="entry name" value="RCK_C_sf"/>
</dbReference>
<evidence type="ECO:0000259" key="3">
    <source>
        <dbReference type="PROSITE" id="PS51201"/>
    </source>
</evidence>
<dbReference type="InterPro" id="IPR036291">
    <property type="entry name" value="NAD(P)-bd_dom_sf"/>
</dbReference>
<dbReference type="InterPro" id="IPR006037">
    <property type="entry name" value="RCK_C"/>
</dbReference>
<evidence type="ECO:0000259" key="4">
    <source>
        <dbReference type="PROSITE" id="PS51202"/>
    </source>
</evidence>
<dbReference type="SUPFAM" id="SSF51735">
    <property type="entry name" value="NAD(P)-binding Rossmann-fold domains"/>
    <property type="match status" value="1"/>
</dbReference>
<dbReference type="GO" id="GO:0008324">
    <property type="term" value="F:monoatomic cation transmembrane transporter activity"/>
    <property type="evidence" value="ECO:0007669"/>
    <property type="project" value="InterPro"/>
</dbReference>
<dbReference type="InterPro" id="IPR050721">
    <property type="entry name" value="Trk_Ktr_HKT_K-transport"/>
</dbReference>
<dbReference type="Gene3D" id="3.30.70.1450">
    <property type="entry name" value="Regulator of K+ conductance, C-terminal domain"/>
    <property type="match status" value="1"/>
</dbReference>
<keyword evidence="2" id="KW-0812">Transmembrane</keyword>
<comment type="subcellular location">
    <subcellularLocation>
        <location evidence="1">Cell membrane</location>
        <topology evidence="1">Multi-pass membrane protein</topology>
    </subcellularLocation>
</comment>
<reference evidence="5" key="1">
    <citation type="submission" date="2022-02" db="EMBL/GenBank/DDBJ databases">
        <authorList>
            <person name="Leng L."/>
        </authorList>
    </citation>
    <scope>NUCLEOTIDE SEQUENCE</scope>
    <source>
        <strain evidence="5">JI</strain>
    </source>
</reference>
<dbReference type="Proteomes" id="UP001154312">
    <property type="component" value="Unassembled WGS sequence"/>
</dbReference>
<accession>A0A9X4H0M6</accession>
<comment type="caution">
    <text evidence="5">The sequence shown here is derived from an EMBL/GenBank/DDBJ whole genome shotgun (WGS) entry which is preliminary data.</text>
</comment>
<feature type="domain" description="RCK N-terminal" evidence="3">
    <location>
        <begin position="105"/>
        <end position="225"/>
    </location>
</feature>
<dbReference type="Gene3D" id="3.40.50.720">
    <property type="entry name" value="NAD(P)-binding Rossmann-like Domain"/>
    <property type="match status" value="1"/>
</dbReference>
<evidence type="ECO:0000313" key="5">
    <source>
        <dbReference type="EMBL" id="MDF9409950.1"/>
    </source>
</evidence>
<keyword evidence="2" id="KW-1133">Transmembrane helix</keyword>
<keyword evidence="6" id="KW-1185">Reference proteome</keyword>
<dbReference type="PANTHER" id="PTHR43833:SF9">
    <property type="entry name" value="POTASSIUM CHANNEL PROTEIN YUGO-RELATED"/>
    <property type="match status" value="1"/>
</dbReference>
<keyword evidence="5" id="KW-0407">Ion channel</keyword>
<dbReference type="SUPFAM" id="SSF81324">
    <property type="entry name" value="Voltage-gated potassium channels"/>
    <property type="match status" value="1"/>
</dbReference>
<dbReference type="Pfam" id="PF07885">
    <property type="entry name" value="Ion_trans_2"/>
    <property type="match status" value="1"/>
</dbReference>
<feature type="transmembrane region" description="Helical" evidence="2">
    <location>
        <begin position="59"/>
        <end position="84"/>
    </location>
</feature>